<dbReference type="InterPro" id="IPR001110">
    <property type="entry name" value="UPF0012_CS"/>
</dbReference>
<dbReference type="InterPro" id="IPR003010">
    <property type="entry name" value="C-N_Hydrolase"/>
</dbReference>
<evidence type="ECO:0000313" key="4">
    <source>
        <dbReference type="Proteomes" id="UP000005413"/>
    </source>
</evidence>
<dbReference type="AlphaFoldDB" id="G5JKU0"/>
<protein>
    <recommendedName>
        <fullName evidence="2">CN hydrolase domain-containing protein</fullName>
    </recommendedName>
</protein>
<evidence type="ECO:0000259" key="2">
    <source>
        <dbReference type="PROSITE" id="PS50263"/>
    </source>
</evidence>
<dbReference type="PATRIC" id="fig|911238.3.peg.1849"/>
<dbReference type="OrthoDB" id="9811121at2"/>
<gene>
    <name evidence="3" type="ORF">SS7213T_10509</name>
</gene>
<dbReference type="Proteomes" id="UP000005413">
    <property type="component" value="Unassembled WGS sequence"/>
</dbReference>
<dbReference type="Gene3D" id="3.60.110.10">
    <property type="entry name" value="Carbon-nitrogen hydrolase"/>
    <property type="match status" value="1"/>
</dbReference>
<feature type="domain" description="CN hydrolase" evidence="2">
    <location>
        <begin position="1"/>
        <end position="239"/>
    </location>
</feature>
<reference evidence="3 4" key="1">
    <citation type="journal article" date="2012" name="BMC Genomics">
        <title>Comparative genomic analysis of the genus Staphylococcus including Staphylococcus aureus and its newly described sister species Staphylococcus simiae.</title>
        <authorList>
            <person name="Suzuki H."/>
            <person name="Lefebure T."/>
            <person name="Pavinski Bitar P."/>
            <person name="Stanhope M.J."/>
        </authorList>
    </citation>
    <scope>NUCLEOTIDE SEQUENCE [LARGE SCALE GENOMIC DNA]</scope>
    <source>
        <strain evidence="3 4">CCM 7213</strain>
    </source>
</reference>
<dbReference type="PANTHER" id="PTHR23088">
    <property type="entry name" value="NITRILASE-RELATED"/>
    <property type="match status" value="1"/>
</dbReference>
<dbReference type="Pfam" id="PF00795">
    <property type="entry name" value="CN_hydrolase"/>
    <property type="match status" value="1"/>
</dbReference>
<accession>G5JKU0</accession>
<comment type="similarity">
    <text evidence="1">Belongs to the carbon-nitrogen hydrolase superfamily. NIT1/NIT2 family.</text>
</comment>
<dbReference type="SUPFAM" id="SSF56317">
    <property type="entry name" value="Carbon-nitrogen hydrolase"/>
    <property type="match status" value="1"/>
</dbReference>
<dbReference type="PROSITE" id="PS01227">
    <property type="entry name" value="UPF0012"/>
    <property type="match status" value="1"/>
</dbReference>
<dbReference type="InterPro" id="IPR036526">
    <property type="entry name" value="C-N_Hydrolase_sf"/>
</dbReference>
<dbReference type="PROSITE" id="PS50263">
    <property type="entry name" value="CN_HYDROLASE"/>
    <property type="match status" value="1"/>
</dbReference>
<dbReference type="RefSeq" id="WP_002464792.1">
    <property type="nucleotide sequence ID" value="NZ_AEUN01000493.1"/>
</dbReference>
<organism evidence="3 4">
    <name type="scientific">Staphylococcus simiae CCM 7213 = CCUG 51256</name>
    <dbReference type="NCBI Taxonomy" id="911238"/>
    <lineage>
        <taxon>Bacteria</taxon>
        <taxon>Bacillati</taxon>
        <taxon>Bacillota</taxon>
        <taxon>Bacilli</taxon>
        <taxon>Bacillales</taxon>
        <taxon>Staphylococcaceae</taxon>
        <taxon>Staphylococcus</taxon>
    </lineage>
</organism>
<proteinExistence type="inferred from homology"/>
<dbReference type="PANTHER" id="PTHR23088:SF27">
    <property type="entry name" value="DEAMINATED GLUTATHIONE AMIDASE"/>
    <property type="match status" value="1"/>
</dbReference>
<evidence type="ECO:0000313" key="3">
    <source>
        <dbReference type="EMBL" id="EHJ07219.1"/>
    </source>
</evidence>
<comment type="caution">
    <text evidence="3">The sequence shown here is derived from an EMBL/GenBank/DDBJ whole genome shotgun (WGS) entry which is preliminary data.</text>
</comment>
<name>G5JKU0_9STAP</name>
<sequence>MKIQILQLPIVFGDTDKNEQQILHYFNTYIDDDTEVVALPEMWNNGYDLENLNATADKSLQRSLAFIKNLALTYHVDIIAGSVSNIKDNQKYNTAFAVTRAGQLINTYDKVHLVPMLNEPQFLSAGQHAAEAFKLSNGTLVTQLICYDLRFPEILRYPARQGANIAFYVAQWPTARVKHWHALLKARAIENNMYVIGINGCGFDGYTEYAGQSIVIDPNGETIASLDQHPNCLTVDVNLEKVEQQRQAIPVFDSIKVNLYK</sequence>
<keyword evidence="4" id="KW-1185">Reference proteome</keyword>
<dbReference type="EMBL" id="AEUN01000493">
    <property type="protein sequence ID" value="EHJ07219.1"/>
    <property type="molecule type" value="Genomic_DNA"/>
</dbReference>
<dbReference type="CDD" id="cd07583">
    <property type="entry name" value="nitrilase_5"/>
    <property type="match status" value="1"/>
</dbReference>
<evidence type="ECO:0000256" key="1">
    <source>
        <dbReference type="ARBA" id="ARBA00010613"/>
    </source>
</evidence>